<dbReference type="AlphaFoldDB" id="A0A137P295"/>
<gene>
    <name evidence="1" type="ORF">CONCODRAFT_79459</name>
</gene>
<proteinExistence type="predicted"/>
<dbReference type="EMBL" id="KQ964545">
    <property type="protein sequence ID" value="KXN69173.1"/>
    <property type="molecule type" value="Genomic_DNA"/>
</dbReference>
<sequence>LTVDSEGTLQQNQNKHFSQGSKFTLKSKNGDNYLQNNDNYAIWNNGKIEFVEGEDNIQNFINIELEDKQLLHFRLVWKDMYFNDELKPIVKSKDDAFRFMWAPMQIVPNEGFYDRLTKTLTSSTTNDDRYKDYISVEGVNLLNSSELQYFNITFNDEFTKHLCYFDSDPQITFHIGDYQVMWQVQLKIVENGEIALYLPNAGYLSSALDSVTEEVLPVFVEELNPDLVILEPTNNPTEFKLYSKPDKAWVNFINNPNYALGDFTPNEDEAAIIRFYAVDRDQYYTKHGRTFHEYQIKVNTIVREREEKEEERLKQVQLNKLGGK</sequence>
<name>A0A137P295_CONC2</name>
<evidence type="ECO:0000313" key="1">
    <source>
        <dbReference type="EMBL" id="KXN69173.1"/>
    </source>
</evidence>
<dbReference type="Proteomes" id="UP000070444">
    <property type="component" value="Unassembled WGS sequence"/>
</dbReference>
<organism evidence="1 2">
    <name type="scientific">Conidiobolus coronatus (strain ATCC 28846 / CBS 209.66 / NRRL 28638)</name>
    <name type="common">Delacroixia coronata</name>
    <dbReference type="NCBI Taxonomy" id="796925"/>
    <lineage>
        <taxon>Eukaryota</taxon>
        <taxon>Fungi</taxon>
        <taxon>Fungi incertae sedis</taxon>
        <taxon>Zoopagomycota</taxon>
        <taxon>Entomophthoromycotina</taxon>
        <taxon>Entomophthoromycetes</taxon>
        <taxon>Entomophthorales</taxon>
        <taxon>Ancylistaceae</taxon>
        <taxon>Conidiobolus</taxon>
    </lineage>
</organism>
<evidence type="ECO:0000313" key="2">
    <source>
        <dbReference type="Proteomes" id="UP000070444"/>
    </source>
</evidence>
<keyword evidence="2" id="KW-1185">Reference proteome</keyword>
<protein>
    <submittedName>
        <fullName evidence="1">Uncharacterized protein</fullName>
    </submittedName>
</protein>
<accession>A0A137P295</accession>
<reference evidence="1 2" key="1">
    <citation type="journal article" date="2015" name="Genome Biol. Evol.">
        <title>Phylogenomic analyses indicate that early fungi evolved digesting cell walls of algal ancestors of land plants.</title>
        <authorList>
            <person name="Chang Y."/>
            <person name="Wang S."/>
            <person name="Sekimoto S."/>
            <person name="Aerts A.L."/>
            <person name="Choi C."/>
            <person name="Clum A."/>
            <person name="LaButti K.M."/>
            <person name="Lindquist E.A."/>
            <person name="Yee Ngan C."/>
            <person name="Ohm R.A."/>
            <person name="Salamov A.A."/>
            <person name="Grigoriev I.V."/>
            <person name="Spatafora J.W."/>
            <person name="Berbee M.L."/>
        </authorList>
    </citation>
    <scope>NUCLEOTIDE SEQUENCE [LARGE SCALE GENOMIC DNA]</scope>
    <source>
        <strain evidence="1 2">NRRL 28638</strain>
    </source>
</reference>
<feature type="non-terminal residue" evidence="1">
    <location>
        <position position="1"/>
    </location>
</feature>